<evidence type="ECO:0000256" key="6">
    <source>
        <dbReference type="ARBA" id="ARBA00023027"/>
    </source>
</evidence>
<keyword evidence="1" id="KW-0963">Cytoplasm</keyword>
<dbReference type="AlphaFoldDB" id="A0A1E3L5R6"/>
<keyword evidence="3" id="KW-0479">Metal-binding</keyword>
<dbReference type="EC" id="1.1.1.261" evidence="10"/>
<dbReference type="GO" id="GO:0008654">
    <property type="term" value="P:phospholipid biosynthetic process"/>
    <property type="evidence" value="ECO:0007669"/>
    <property type="project" value="UniProtKB-KW"/>
</dbReference>
<gene>
    <name evidence="10" type="primary">araM</name>
    <name evidence="10" type="ORF">PTI45_01597</name>
</gene>
<name>A0A1E3L5R6_9BACL</name>
<evidence type="ECO:0000256" key="9">
    <source>
        <dbReference type="ARBA" id="ARBA00023264"/>
    </source>
</evidence>
<evidence type="ECO:0000256" key="2">
    <source>
        <dbReference type="ARBA" id="ARBA00022516"/>
    </source>
</evidence>
<dbReference type="PANTHER" id="PTHR43616:SF5">
    <property type="entry name" value="GLYCEROL DEHYDROGENASE 1"/>
    <property type="match status" value="1"/>
</dbReference>
<dbReference type="Gene3D" id="1.20.1090.10">
    <property type="entry name" value="Dehydroquinate synthase-like - alpha domain"/>
    <property type="match status" value="1"/>
</dbReference>
<dbReference type="Proteomes" id="UP000094578">
    <property type="component" value="Unassembled WGS sequence"/>
</dbReference>
<dbReference type="CDD" id="cd08175">
    <property type="entry name" value="G1PDH"/>
    <property type="match status" value="1"/>
</dbReference>
<dbReference type="InterPro" id="IPR032837">
    <property type="entry name" value="G1PDH"/>
</dbReference>
<evidence type="ECO:0000313" key="11">
    <source>
        <dbReference type="Proteomes" id="UP000094578"/>
    </source>
</evidence>
<accession>A0A1E3L5R6</accession>
<dbReference type="PATRIC" id="fig|1886670.3.peg.1625"/>
<comment type="caution">
    <text evidence="10">The sequence shown here is derived from an EMBL/GenBank/DDBJ whole genome shotgun (WGS) entry which is preliminary data.</text>
</comment>
<keyword evidence="7" id="KW-0443">Lipid metabolism</keyword>
<evidence type="ECO:0000256" key="3">
    <source>
        <dbReference type="ARBA" id="ARBA00022723"/>
    </source>
</evidence>
<proteinExistence type="predicted"/>
<dbReference type="Gene3D" id="3.40.50.1970">
    <property type="match status" value="1"/>
</dbReference>
<keyword evidence="8" id="KW-0594">Phospholipid biosynthesis</keyword>
<keyword evidence="4" id="KW-0521">NADP</keyword>
<keyword evidence="6" id="KW-0520">NAD</keyword>
<evidence type="ECO:0000256" key="1">
    <source>
        <dbReference type="ARBA" id="ARBA00022490"/>
    </source>
</evidence>
<reference evidence="10 11" key="1">
    <citation type="submission" date="2016-08" db="EMBL/GenBank/DDBJ databases">
        <title>Genome sequencing of Paenibacillus sp. TI45-13ar, isolated from Korean traditional nuruk.</title>
        <authorList>
            <person name="Kim S.-J."/>
        </authorList>
    </citation>
    <scope>NUCLEOTIDE SEQUENCE [LARGE SCALE GENOMIC DNA]</scope>
    <source>
        <strain evidence="10 11">TI45-13ar</strain>
    </source>
</reference>
<keyword evidence="5 10" id="KW-0560">Oxidoreductase</keyword>
<dbReference type="GO" id="GO:0046872">
    <property type="term" value="F:metal ion binding"/>
    <property type="evidence" value="ECO:0007669"/>
    <property type="project" value="UniProtKB-KW"/>
</dbReference>
<evidence type="ECO:0000256" key="5">
    <source>
        <dbReference type="ARBA" id="ARBA00023002"/>
    </source>
</evidence>
<dbReference type="PANTHER" id="PTHR43616">
    <property type="entry name" value="GLYCEROL DEHYDROGENASE"/>
    <property type="match status" value="1"/>
</dbReference>
<organism evidence="10 11">
    <name type="scientific">Paenibacillus nuruki</name>
    <dbReference type="NCBI Taxonomy" id="1886670"/>
    <lineage>
        <taxon>Bacteria</taxon>
        <taxon>Bacillati</taxon>
        <taxon>Bacillota</taxon>
        <taxon>Bacilli</taxon>
        <taxon>Bacillales</taxon>
        <taxon>Paenibacillaceae</taxon>
        <taxon>Paenibacillus</taxon>
    </lineage>
</organism>
<dbReference type="STRING" id="1886670.PTI45_01597"/>
<dbReference type="SUPFAM" id="SSF56796">
    <property type="entry name" value="Dehydroquinate synthase-like"/>
    <property type="match status" value="1"/>
</dbReference>
<sequence>MKQPTTSINEQITLWNQQSALDAGGQHFKTIGIHIELEAGAVRKLPAYVQTERYQQVMVVYDTNTYEAVGRQIIDLLQSIEVGITELELRENKVGDVIADEATIVQLLLAVTPEIDAIIAVGSGTIHDVVRIVSYKMDKPFLSVPTAASVDGFTSAGAPLIVNGTKETFQAKAPQAIFADINVLMNAPQTLTAAGFGDMLGKCTSLADWKVSRDLGNEPYNQLVYDITEEALNQCIEKVDLIASGSAEGIYTVMHSLLASGIAMLIADHSRSASGGEHHISHRWEMELIKGGHRQILHGAKVGVASALLADHYRQLSVTHPEVKAFAAYKHIPTSAQMKQWLSAAGGPSEYEQLEMPAEWLELALHSAHTLRNRYTGLKYMNEHQLI</sequence>
<keyword evidence="9" id="KW-1208">Phospholipid metabolism</keyword>
<dbReference type="InterPro" id="IPR016205">
    <property type="entry name" value="Glycerol_DH"/>
</dbReference>
<evidence type="ECO:0000256" key="8">
    <source>
        <dbReference type="ARBA" id="ARBA00023209"/>
    </source>
</evidence>
<evidence type="ECO:0000256" key="4">
    <source>
        <dbReference type="ARBA" id="ARBA00022857"/>
    </source>
</evidence>
<evidence type="ECO:0000313" key="10">
    <source>
        <dbReference type="EMBL" id="ODP29086.1"/>
    </source>
</evidence>
<evidence type="ECO:0000256" key="7">
    <source>
        <dbReference type="ARBA" id="ARBA00023098"/>
    </source>
</evidence>
<keyword evidence="2" id="KW-0444">Lipid biosynthesis</keyword>
<dbReference type="EMBL" id="MDER01000032">
    <property type="protein sequence ID" value="ODP29086.1"/>
    <property type="molecule type" value="Genomic_DNA"/>
</dbReference>
<dbReference type="Pfam" id="PF13685">
    <property type="entry name" value="Fe-ADH_2"/>
    <property type="match status" value="1"/>
</dbReference>
<keyword evidence="11" id="KW-1185">Reference proteome</keyword>
<dbReference type="GO" id="GO:0050492">
    <property type="term" value="F:glycerol-1-phosphate dehydrogenase [NAD(P)+] activity"/>
    <property type="evidence" value="ECO:0007669"/>
    <property type="project" value="UniProtKB-EC"/>
</dbReference>
<dbReference type="RefSeq" id="WP_069327030.1">
    <property type="nucleotide sequence ID" value="NZ_MDER01000032.1"/>
</dbReference>
<protein>
    <submittedName>
        <fullName evidence="10">sn-glycerol-1-phosphate dehydrogenase</fullName>
        <ecNumber evidence="10">1.1.1.261</ecNumber>
    </submittedName>
</protein>